<dbReference type="SMART" id="SM00448">
    <property type="entry name" value="REC"/>
    <property type="match status" value="1"/>
</dbReference>
<keyword evidence="5" id="KW-1185">Reference proteome</keyword>
<dbReference type="InterPro" id="IPR050595">
    <property type="entry name" value="Bact_response_regulator"/>
</dbReference>
<dbReference type="InterPro" id="IPR011006">
    <property type="entry name" value="CheY-like_superfamily"/>
</dbReference>
<dbReference type="Proteomes" id="UP000321058">
    <property type="component" value="Unassembled WGS sequence"/>
</dbReference>
<dbReference type="Gene3D" id="3.40.50.2300">
    <property type="match status" value="1"/>
</dbReference>
<evidence type="ECO:0000259" key="3">
    <source>
        <dbReference type="PROSITE" id="PS50110"/>
    </source>
</evidence>
<reference evidence="4 5" key="1">
    <citation type="submission" date="2019-07" db="EMBL/GenBank/DDBJ databases">
        <title>Whole genome shotgun sequence of Reyranella soli NBRC 108950.</title>
        <authorList>
            <person name="Hosoyama A."/>
            <person name="Uohara A."/>
            <person name="Ohji S."/>
            <person name="Ichikawa N."/>
        </authorList>
    </citation>
    <scope>NUCLEOTIDE SEQUENCE [LARGE SCALE GENOMIC DNA]</scope>
    <source>
        <strain evidence="4 5">NBRC 108950</strain>
    </source>
</reference>
<evidence type="ECO:0000256" key="2">
    <source>
        <dbReference type="PROSITE-ProRule" id="PRU00169"/>
    </source>
</evidence>
<dbReference type="EMBL" id="BKAJ01000033">
    <property type="protein sequence ID" value="GEP55086.1"/>
    <property type="molecule type" value="Genomic_DNA"/>
</dbReference>
<dbReference type="AlphaFoldDB" id="A0A512N7X4"/>
<proteinExistence type="predicted"/>
<organism evidence="4 5">
    <name type="scientific">Reyranella soli</name>
    <dbReference type="NCBI Taxonomy" id="1230389"/>
    <lineage>
        <taxon>Bacteria</taxon>
        <taxon>Pseudomonadati</taxon>
        <taxon>Pseudomonadota</taxon>
        <taxon>Alphaproteobacteria</taxon>
        <taxon>Hyphomicrobiales</taxon>
        <taxon>Reyranellaceae</taxon>
        <taxon>Reyranella</taxon>
    </lineage>
</organism>
<protein>
    <recommendedName>
        <fullName evidence="3">Response regulatory domain-containing protein</fullName>
    </recommendedName>
</protein>
<evidence type="ECO:0000313" key="5">
    <source>
        <dbReference type="Proteomes" id="UP000321058"/>
    </source>
</evidence>
<dbReference type="GO" id="GO:0000160">
    <property type="term" value="P:phosphorelay signal transduction system"/>
    <property type="evidence" value="ECO:0007669"/>
    <property type="project" value="InterPro"/>
</dbReference>
<comment type="caution">
    <text evidence="4">The sequence shown here is derived from an EMBL/GenBank/DDBJ whole genome shotgun (WGS) entry which is preliminary data.</text>
</comment>
<sequence>MGGQIGLMSPVPEIVLVVDDDAAVRAALKFALEVEGFRVRLYDSPEAVLDDFELPERGCLVVDYRMPRMDGIELIERLRERQVALPAILISARVNTQLRRLAERIGLAGVLEKPLSDAALVDSIRSALAPQPDRPPT</sequence>
<dbReference type="PANTHER" id="PTHR44591:SF25">
    <property type="entry name" value="CHEMOTAXIS TWO-COMPONENT RESPONSE REGULATOR"/>
    <property type="match status" value="1"/>
</dbReference>
<gene>
    <name evidence="4" type="ORF">RSO01_22520</name>
</gene>
<dbReference type="PANTHER" id="PTHR44591">
    <property type="entry name" value="STRESS RESPONSE REGULATOR PROTEIN 1"/>
    <property type="match status" value="1"/>
</dbReference>
<dbReference type="Pfam" id="PF00072">
    <property type="entry name" value="Response_reg"/>
    <property type="match status" value="1"/>
</dbReference>
<dbReference type="SUPFAM" id="SSF52172">
    <property type="entry name" value="CheY-like"/>
    <property type="match status" value="1"/>
</dbReference>
<accession>A0A512N7X4</accession>
<keyword evidence="1 2" id="KW-0597">Phosphoprotein</keyword>
<evidence type="ECO:0000313" key="4">
    <source>
        <dbReference type="EMBL" id="GEP55086.1"/>
    </source>
</evidence>
<evidence type="ECO:0000256" key="1">
    <source>
        <dbReference type="ARBA" id="ARBA00022553"/>
    </source>
</evidence>
<dbReference type="PROSITE" id="PS50110">
    <property type="entry name" value="RESPONSE_REGULATORY"/>
    <property type="match status" value="1"/>
</dbReference>
<dbReference type="InterPro" id="IPR001789">
    <property type="entry name" value="Sig_transdc_resp-reg_receiver"/>
</dbReference>
<feature type="modified residue" description="4-aspartylphosphate" evidence="2">
    <location>
        <position position="63"/>
    </location>
</feature>
<name>A0A512N7X4_9HYPH</name>
<feature type="domain" description="Response regulatory" evidence="3">
    <location>
        <begin position="14"/>
        <end position="128"/>
    </location>
</feature>